<organism evidence="4 5">
    <name type="scientific">Pseudocitrobacter vendiensis</name>
    <dbReference type="NCBI Taxonomy" id="2488306"/>
    <lineage>
        <taxon>Bacteria</taxon>
        <taxon>Pseudomonadati</taxon>
        <taxon>Pseudomonadota</taxon>
        <taxon>Gammaproteobacteria</taxon>
        <taxon>Enterobacterales</taxon>
        <taxon>Enterobacteriaceae</taxon>
        <taxon>Pseudocitrobacter</taxon>
    </lineage>
</organism>
<evidence type="ECO:0000256" key="2">
    <source>
        <dbReference type="ARBA" id="ARBA00014031"/>
    </source>
</evidence>
<accession>A0ABN8T6L3</accession>
<proteinExistence type="predicted"/>
<gene>
    <name evidence="4" type="ORF">FBBNIHIM_03245</name>
</gene>
<evidence type="ECO:0000313" key="5">
    <source>
        <dbReference type="Proteomes" id="UP001152651"/>
    </source>
</evidence>
<keyword evidence="3" id="KW-0732">Signal</keyword>
<name>A0ABN8T6L3_9ENTR</name>
<evidence type="ECO:0000313" key="4">
    <source>
        <dbReference type="EMBL" id="CAH6635826.1"/>
    </source>
</evidence>
<reference evidence="4" key="1">
    <citation type="submission" date="2022-05" db="EMBL/GenBank/DDBJ databases">
        <authorList>
            <person name="Blom J."/>
        </authorList>
    </citation>
    <scope>NUCLEOTIDE SEQUENCE</scope>
    <source>
        <strain evidence="4">Type strain: CPO20170097</strain>
    </source>
</reference>
<dbReference type="RefSeq" id="WP_253896932.1">
    <property type="nucleotide sequence ID" value="NZ_CALSBS010000002.1"/>
</dbReference>
<protein>
    <recommendedName>
        <fullName evidence="2">Curli production assembly/transport component CsgF</fullName>
    </recommendedName>
</protein>
<keyword evidence="5" id="KW-1185">Reference proteome</keyword>
<dbReference type="Proteomes" id="UP001152651">
    <property type="component" value="Unassembled WGS sequence"/>
</dbReference>
<evidence type="ECO:0000256" key="1">
    <source>
        <dbReference type="ARBA" id="ARBA00003989"/>
    </source>
</evidence>
<comment type="caution">
    <text evidence="4">The sequence shown here is derived from an EMBL/GenBank/DDBJ whole genome shotgun (WGS) entry which is preliminary data.</text>
</comment>
<dbReference type="InterPro" id="IPR018893">
    <property type="entry name" value="T8SS_CsgF"/>
</dbReference>
<comment type="function">
    <text evidence="1">May be involved in the biogenesis of curli organelles.</text>
</comment>
<evidence type="ECO:0000256" key="3">
    <source>
        <dbReference type="ARBA" id="ARBA00022729"/>
    </source>
</evidence>
<dbReference type="EMBL" id="CALSBS010000002">
    <property type="protein sequence ID" value="CAH6635826.1"/>
    <property type="molecule type" value="Genomic_DNA"/>
</dbReference>
<sequence length="134" mass="14134">MLKRHKVLLGLAGIMLANVCIAGQLVYTPINPNFGGNPLNGSTLLSEAQAQNGYSAPNSDDSFDQTSALSAFTSSIQSQLLGSLMGNVSQGKPGKLVTEDFIVNVTNTDGQLVMNITDRKTNQTSQIEISGMSN</sequence>
<dbReference type="Pfam" id="PF10614">
    <property type="entry name" value="CsgF"/>
    <property type="match status" value="1"/>
</dbReference>